<dbReference type="Proteomes" id="UP001500326">
    <property type="component" value="Unassembled WGS sequence"/>
</dbReference>
<organism evidence="5 6">
    <name type="scientific">Microbacterium pumilum</name>
    <dbReference type="NCBI Taxonomy" id="344165"/>
    <lineage>
        <taxon>Bacteria</taxon>
        <taxon>Bacillati</taxon>
        <taxon>Actinomycetota</taxon>
        <taxon>Actinomycetes</taxon>
        <taxon>Micrococcales</taxon>
        <taxon>Microbacteriaceae</taxon>
        <taxon>Microbacterium</taxon>
    </lineage>
</organism>
<reference evidence="5 6" key="1">
    <citation type="journal article" date="2019" name="Int. J. Syst. Evol. Microbiol.">
        <title>The Global Catalogue of Microorganisms (GCM) 10K type strain sequencing project: providing services to taxonomists for standard genome sequencing and annotation.</title>
        <authorList>
            <consortium name="The Broad Institute Genomics Platform"/>
            <consortium name="The Broad Institute Genome Sequencing Center for Infectious Disease"/>
            <person name="Wu L."/>
            <person name="Ma J."/>
        </authorList>
    </citation>
    <scope>NUCLEOTIDE SEQUENCE [LARGE SCALE GENOMIC DNA]</scope>
    <source>
        <strain evidence="5 6">JCM 14902</strain>
    </source>
</reference>
<dbReference type="InterPro" id="IPR017596">
    <property type="entry name" value="PdhA/BkdA"/>
</dbReference>
<dbReference type="EMBL" id="BAAAOH010000001">
    <property type="protein sequence ID" value="GAA1988130.1"/>
    <property type="molecule type" value="Genomic_DNA"/>
</dbReference>
<accession>A0ABN2SK64</accession>
<comment type="cofactor">
    <cofactor evidence="1">
        <name>thiamine diphosphate</name>
        <dbReference type="ChEBI" id="CHEBI:58937"/>
    </cofactor>
</comment>
<keyword evidence="2" id="KW-0560">Oxidoreductase</keyword>
<evidence type="ECO:0000259" key="4">
    <source>
        <dbReference type="Pfam" id="PF00676"/>
    </source>
</evidence>
<sequence>MTHTLNPTADLATDIDDVARLLTPDGERVSDPDLERWVADVDSAALRSLYRDMVLVRRIDTEGVALQRQGQLGLWAPCQGQEATQVGTARAFRADDFVFPSYREIGVNHVRGAKPADFVIAWRGEEHSTYNPYDINTATPQIIIGAQALHAVGYAMGIKIDGTDQVAAAYFGDGASSQGDVNEALVFASSFRVPVVFVCTNNQWAISEPVAVQAKFPIAGRAPGFGIPSMRVDGNDVLACLAAMRWALDNARHGNGPAFIEAVTYRMGPHTTSDDPTRYRDKEEVERWRRRDPIARVEALLRAEGAFDDAFAAEVAADADRLGAEVRAATLGATSREPIGVLDHVYAEPHSGLDEERTWFASYLDGFASTELSTDAEPATSEGAAR</sequence>
<feature type="domain" description="Dehydrogenase E1 component" evidence="4">
    <location>
        <begin position="51"/>
        <end position="318"/>
    </location>
</feature>
<gene>
    <name evidence="5" type="primary">pdhA_2</name>
    <name evidence="5" type="ORF">GCM10009777_23690</name>
</gene>
<evidence type="ECO:0000256" key="3">
    <source>
        <dbReference type="ARBA" id="ARBA00023052"/>
    </source>
</evidence>
<name>A0ABN2SK64_9MICO</name>
<dbReference type="PANTHER" id="PTHR43380">
    <property type="entry name" value="2-OXOISOVALERATE DEHYDROGENASE SUBUNIT ALPHA, MITOCHONDRIAL"/>
    <property type="match status" value="1"/>
</dbReference>
<keyword evidence="3" id="KW-0786">Thiamine pyrophosphate</keyword>
<dbReference type="Pfam" id="PF00676">
    <property type="entry name" value="E1_dh"/>
    <property type="match status" value="1"/>
</dbReference>
<evidence type="ECO:0000313" key="6">
    <source>
        <dbReference type="Proteomes" id="UP001500326"/>
    </source>
</evidence>
<dbReference type="CDD" id="cd02000">
    <property type="entry name" value="TPP_E1_PDC_ADC_BCADC"/>
    <property type="match status" value="1"/>
</dbReference>
<keyword evidence="6" id="KW-1185">Reference proteome</keyword>
<dbReference type="Gene3D" id="3.40.50.970">
    <property type="match status" value="1"/>
</dbReference>
<dbReference type="InterPro" id="IPR029061">
    <property type="entry name" value="THDP-binding"/>
</dbReference>
<dbReference type="NCBIfam" id="TIGR03181">
    <property type="entry name" value="PDH_E1_alph_x"/>
    <property type="match status" value="1"/>
</dbReference>
<comment type="caution">
    <text evidence="5">The sequence shown here is derived from an EMBL/GenBank/DDBJ whole genome shotgun (WGS) entry which is preliminary data.</text>
</comment>
<protein>
    <submittedName>
        <fullName evidence="5">Pyruvate dehydrogenase (Acetyl-transferring) E1 component subunit alpha</fullName>
    </submittedName>
</protein>
<dbReference type="PANTHER" id="PTHR43380:SF1">
    <property type="entry name" value="2-OXOISOVALERATE DEHYDROGENASE SUBUNIT ALPHA, MITOCHONDRIAL"/>
    <property type="match status" value="1"/>
</dbReference>
<evidence type="ECO:0000313" key="5">
    <source>
        <dbReference type="EMBL" id="GAA1988130.1"/>
    </source>
</evidence>
<keyword evidence="5" id="KW-0670">Pyruvate</keyword>
<proteinExistence type="predicted"/>
<evidence type="ECO:0000256" key="1">
    <source>
        <dbReference type="ARBA" id="ARBA00001964"/>
    </source>
</evidence>
<dbReference type="SUPFAM" id="SSF52518">
    <property type="entry name" value="Thiamin diphosphate-binding fold (THDP-binding)"/>
    <property type="match status" value="1"/>
</dbReference>
<dbReference type="InterPro" id="IPR001017">
    <property type="entry name" value="DH_E1"/>
</dbReference>
<evidence type="ECO:0000256" key="2">
    <source>
        <dbReference type="ARBA" id="ARBA00023002"/>
    </source>
</evidence>
<dbReference type="InterPro" id="IPR050771">
    <property type="entry name" value="Alpha-ketoacid_DH_E1_comp"/>
</dbReference>